<evidence type="ECO:0000256" key="1">
    <source>
        <dbReference type="SAM" id="Phobius"/>
    </source>
</evidence>
<sequence>MAIKLHGWRRIALVLSVSWITVTASFAAANYFGGSDGYFVYQSMPMGSKIEGNVVTFQDGRKVRLPIEPDTKPWEVDWSKQVGVPKLPEIRWPRFLIIGIFFPFLLWLFVEISAVVVRWIAVGFRDSKSRSDK</sequence>
<keyword evidence="1" id="KW-0472">Membrane</keyword>
<feature type="transmembrane region" description="Helical" evidence="1">
    <location>
        <begin position="95"/>
        <end position="121"/>
    </location>
</feature>
<dbReference type="Proteomes" id="UP000237839">
    <property type="component" value="Unassembled WGS sequence"/>
</dbReference>
<dbReference type="AlphaFoldDB" id="A0A2S9GTV9"/>
<proteinExistence type="predicted"/>
<keyword evidence="3" id="KW-1185">Reference proteome</keyword>
<dbReference type="EMBL" id="PUGF01000028">
    <property type="protein sequence ID" value="PRC91167.1"/>
    <property type="molecule type" value="Genomic_DNA"/>
</dbReference>
<keyword evidence="1" id="KW-1133">Transmembrane helix</keyword>
<reference evidence="2 3" key="1">
    <citation type="submission" date="2018-02" db="EMBL/GenBank/DDBJ databases">
        <title>Solimicrobium silvestre gen. nov., sp. nov., isolated from alpine forest soil.</title>
        <authorList>
            <person name="Margesin R."/>
            <person name="Albuquerque L."/>
            <person name="Zhang D.-C."/>
            <person name="Froufe H.J.C."/>
            <person name="Severino R."/>
            <person name="Roxo I."/>
            <person name="Egas C."/>
            <person name="Da Costa M.S."/>
        </authorList>
    </citation>
    <scope>NUCLEOTIDE SEQUENCE [LARGE SCALE GENOMIC DNA]</scope>
    <source>
        <strain evidence="2 3">S20-91</strain>
    </source>
</reference>
<dbReference type="OrthoDB" id="9851640at2"/>
<comment type="caution">
    <text evidence="2">The sequence shown here is derived from an EMBL/GenBank/DDBJ whole genome shotgun (WGS) entry which is preliminary data.</text>
</comment>
<gene>
    <name evidence="2" type="ORF">S2091_4168</name>
</gene>
<keyword evidence="1" id="KW-0812">Transmembrane</keyword>
<dbReference type="RefSeq" id="WP_133166950.1">
    <property type="nucleotide sequence ID" value="NZ_PUGF01000028.1"/>
</dbReference>
<evidence type="ECO:0000313" key="2">
    <source>
        <dbReference type="EMBL" id="PRC91167.1"/>
    </source>
</evidence>
<accession>A0A2S9GTV9</accession>
<protein>
    <submittedName>
        <fullName evidence="2">Uncharacterized protein</fullName>
    </submittedName>
</protein>
<name>A0A2S9GTV9_9BURK</name>
<evidence type="ECO:0000313" key="3">
    <source>
        <dbReference type="Proteomes" id="UP000237839"/>
    </source>
</evidence>
<organism evidence="2 3">
    <name type="scientific">Solimicrobium silvestre</name>
    <dbReference type="NCBI Taxonomy" id="2099400"/>
    <lineage>
        <taxon>Bacteria</taxon>
        <taxon>Pseudomonadati</taxon>
        <taxon>Pseudomonadota</taxon>
        <taxon>Betaproteobacteria</taxon>
        <taxon>Burkholderiales</taxon>
        <taxon>Oxalobacteraceae</taxon>
        <taxon>Solimicrobium</taxon>
    </lineage>
</organism>